<reference evidence="3" key="1">
    <citation type="submission" date="2017-02" db="UniProtKB">
        <authorList>
            <consortium name="WormBaseParasite"/>
        </authorList>
    </citation>
    <scope>IDENTIFICATION</scope>
</reference>
<dbReference type="AlphaFoldDB" id="A0A0M3I5Q1"/>
<dbReference type="Proteomes" id="UP000036681">
    <property type="component" value="Unplaced"/>
</dbReference>
<keyword evidence="2" id="KW-1185">Reference proteome</keyword>
<organism evidence="2 3">
    <name type="scientific">Ascaris lumbricoides</name>
    <name type="common">Giant roundworm</name>
    <dbReference type="NCBI Taxonomy" id="6252"/>
    <lineage>
        <taxon>Eukaryota</taxon>
        <taxon>Metazoa</taxon>
        <taxon>Ecdysozoa</taxon>
        <taxon>Nematoda</taxon>
        <taxon>Chromadorea</taxon>
        <taxon>Rhabditida</taxon>
        <taxon>Spirurina</taxon>
        <taxon>Ascaridomorpha</taxon>
        <taxon>Ascaridoidea</taxon>
        <taxon>Ascarididae</taxon>
        <taxon>Ascaris</taxon>
    </lineage>
</organism>
<feature type="compositionally biased region" description="Polar residues" evidence="1">
    <location>
        <begin position="190"/>
        <end position="200"/>
    </location>
</feature>
<feature type="compositionally biased region" description="Basic residues" evidence="1">
    <location>
        <begin position="392"/>
        <end position="411"/>
    </location>
</feature>
<proteinExistence type="predicted"/>
<evidence type="ECO:0000256" key="1">
    <source>
        <dbReference type="SAM" id="MobiDB-lite"/>
    </source>
</evidence>
<sequence>MTFDDRFFLPDEVFEMISKNNKMPQCGKNKVSNCAQLDNVPSLAVVVQNNPQNSFGSTLDVNEYCTDWQQLRRFVDLVTCLDQTNEKLIDITEHESCPDDRTCYNSHSRHDHPNLAPQSLKNLDAPSRRNRTHRYWYLSSSSGVQPLDRQQRVCKIANEKDGAHNDVGGAHPPPENMRSRGKHIKKPATGPQSRRQSSEAANDHPVGLPHSPSHVQNSRLLKPVPPHKERIIGAQNVNSSATIDSPLLSRLSRYDRLLPNSTAYKLQRSASSLSRIQRYSVRTRAKTTFRHARRISKHQHRESITERVPTIFTSTVMPRTQKLKDLIRVERLKNELAKMAIGPDYCADRTHKDDRSRRSNSKHSEKSGNDYPKRSKKELQRYSVDSDAAPRTIRRRRHRRSLSKGLHRSHSLHSSPCRDVMHEHPSGTNRFATNIAEKRRAEMASVRDLWNASMAPYNIHSFHSLKSSTKSTDFISMPPQRICQYFDRVRHIDFDNNSTDYDNVTGSIDRRHYRKLSRTKEDGFCYTKGGRPHRSDRVDRDDGKVDQGLLVEMSNVGRTNTGLKNGEEVNRSLRRIKTDLVREQRFSRSCDHLNIPSLQYTPDNVNHPIHYSGMGTFNYISDCCPDISEFQPPFYTLRPSRLSSADVVVRRLRRNATSSLKSFPCSCGCETRMMNLSISKDDNG</sequence>
<feature type="region of interest" description="Disordered" evidence="1">
    <location>
        <begin position="106"/>
        <end position="128"/>
    </location>
</feature>
<name>A0A0M3I5Q1_ASCLU</name>
<feature type="region of interest" description="Disordered" evidence="1">
    <location>
        <begin position="346"/>
        <end position="426"/>
    </location>
</feature>
<protein>
    <submittedName>
        <fullName evidence="3">TGF_BETA_2 domain-containing protein</fullName>
    </submittedName>
</protein>
<feature type="compositionally biased region" description="Basic and acidic residues" evidence="1">
    <location>
        <begin position="346"/>
        <end position="380"/>
    </location>
</feature>
<accession>A0A0M3I5Q1</accession>
<dbReference type="WBParaSite" id="ALUE_0001229601-mRNA-1">
    <property type="protein sequence ID" value="ALUE_0001229601-mRNA-1"/>
    <property type="gene ID" value="ALUE_0001229601"/>
</dbReference>
<evidence type="ECO:0000313" key="3">
    <source>
        <dbReference type="WBParaSite" id="ALUE_0001229601-mRNA-1"/>
    </source>
</evidence>
<evidence type="ECO:0000313" key="2">
    <source>
        <dbReference type="Proteomes" id="UP000036681"/>
    </source>
</evidence>
<feature type="region of interest" description="Disordered" evidence="1">
    <location>
        <begin position="158"/>
        <end position="220"/>
    </location>
</feature>